<dbReference type="AlphaFoldDB" id="A0A143QKT3"/>
<evidence type="ECO:0000313" key="2">
    <source>
        <dbReference type="Proteomes" id="UP000076038"/>
    </source>
</evidence>
<proteinExistence type="predicted"/>
<reference evidence="2" key="2">
    <citation type="submission" date="2016-04" db="EMBL/GenBank/DDBJ databases">
        <title>Complete Genome and Plasmid Sequences for Rhodococcus fascians D188 and Draft Sequences for Rhodococcus spp. Isolates PBTS 1 and PBTS 2.</title>
        <authorList>
            <person name="Stamer R."/>
            <person name="Vereecke D."/>
            <person name="Zhang Y."/>
            <person name="Schilkey F."/>
            <person name="Devitt N."/>
            <person name="Randall J."/>
        </authorList>
    </citation>
    <scope>NUCLEOTIDE SEQUENCE [LARGE SCALE GENOMIC DNA]</scope>
    <source>
        <strain evidence="2">PBTS2</strain>
    </source>
</reference>
<dbReference type="EMBL" id="CP015220">
    <property type="protein sequence ID" value="AMY23408.1"/>
    <property type="molecule type" value="Genomic_DNA"/>
</dbReference>
<dbReference type="KEGG" id="rhs:A3Q41_02106"/>
<sequence length="121" mass="13685">MMESDDPVLRQALRKMTDIFDTMAETRARVQRTPLPSFDQPRMVDSSMMYDIASLPGASAELKAYAERVGAGECRWNEIETLSVPVPPEVAELKLDPMLIWFPASAPSTPDDELPYRIPWQ</sequence>
<reference evidence="1 2" key="1">
    <citation type="journal article" date="2016" name="Genome Announc.">
        <title>Complete Genome and Plasmid Sequences for Rhodococcus fascians D188 and Draft Sequences for Rhodococcus Isolates PBTS 1 and PBTS 2.</title>
        <authorList>
            <person name="Stamler R.A."/>
            <person name="Vereecke D."/>
            <person name="Zhang Y."/>
            <person name="Schilkey F."/>
            <person name="Devitt N."/>
            <person name="Randall J.J."/>
        </authorList>
    </citation>
    <scope>NUCLEOTIDE SEQUENCE [LARGE SCALE GENOMIC DNA]</scope>
    <source>
        <strain evidence="1 2">PBTS2</strain>
    </source>
</reference>
<dbReference type="OrthoDB" id="4546611at2"/>
<name>A0A143QKT3_RHOFA</name>
<dbReference type="Proteomes" id="UP000076038">
    <property type="component" value="Chromosome"/>
</dbReference>
<evidence type="ECO:0000313" key="1">
    <source>
        <dbReference type="EMBL" id="AMY23408.1"/>
    </source>
</evidence>
<keyword evidence="2" id="KW-1185">Reference proteome</keyword>
<organism evidence="1 2">
    <name type="scientific">Rhodococcoides fascians</name>
    <name type="common">Rhodococcus fascians</name>
    <dbReference type="NCBI Taxonomy" id="1828"/>
    <lineage>
        <taxon>Bacteria</taxon>
        <taxon>Bacillati</taxon>
        <taxon>Actinomycetota</taxon>
        <taxon>Actinomycetes</taxon>
        <taxon>Mycobacteriales</taxon>
        <taxon>Nocardiaceae</taxon>
        <taxon>Rhodococcoides</taxon>
    </lineage>
</organism>
<gene>
    <name evidence="1" type="ORF">A3Q41_02106</name>
</gene>
<protein>
    <submittedName>
        <fullName evidence="1">Uncharacterized protein</fullName>
    </submittedName>
</protein>
<dbReference type="PATRIC" id="fig|1653479.3.peg.2128"/>
<accession>A0A143QKT3</accession>